<dbReference type="AlphaFoldDB" id="M0CKX8"/>
<evidence type="ECO:0000313" key="2">
    <source>
        <dbReference type="Proteomes" id="UP000011657"/>
    </source>
</evidence>
<keyword evidence="2" id="KW-1185">Reference proteome</keyword>
<organism evidence="1 2">
    <name type="scientific">Haloterrigena salina JCM 13891</name>
    <dbReference type="NCBI Taxonomy" id="1227488"/>
    <lineage>
        <taxon>Archaea</taxon>
        <taxon>Methanobacteriati</taxon>
        <taxon>Methanobacteriota</taxon>
        <taxon>Stenosarchaea group</taxon>
        <taxon>Halobacteria</taxon>
        <taxon>Halobacteriales</taxon>
        <taxon>Natrialbaceae</taxon>
        <taxon>Haloterrigena</taxon>
    </lineage>
</organism>
<dbReference type="EMBL" id="AOIS01000010">
    <property type="protein sequence ID" value="ELZ23911.1"/>
    <property type="molecule type" value="Genomic_DNA"/>
</dbReference>
<sequence>MVGGLCLVLIAATATFGAILGYALPVMTDLEEITVLEVAVPVTPATFALYGGVT</sequence>
<evidence type="ECO:0000313" key="1">
    <source>
        <dbReference type="EMBL" id="ELZ23911.1"/>
    </source>
</evidence>
<accession>M0CKX8</accession>
<dbReference type="Proteomes" id="UP000011657">
    <property type="component" value="Unassembled WGS sequence"/>
</dbReference>
<proteinExistence type="predicted"/>
<name>M0CKX8_9EURY</name>
<protein>
    <submittedName>
        <fullName evidence="1">Uncharacterized protein</fullName>
    </submittedName>
</protein>
<reference evidence="1 2" key="1">
    <citation type="journal article" date="2014" name="PLoS Genet.">
        <title>Phylogenetically driven sequencing of extremely halophilic archaea reveals strategies for static and dynamic osmo-response.</title>
        <authorList>
            <person name="Becker E.A."/>
            <person name="Seitzer P.M."/>
            <person name="Tritt A."/>
            <person name="Larsen D."/>
            <person name="Krusor M."/>
            <person name="Yao A.I."/>
            <person name="Wu D."/>
            <person name="Madern D."/>
            <person name="Eisen J.A."/>
            <person name="Darling A.E."/>
            <person name="Facciotti M.T."/>
        </authorList>
    </citation>
    <scope>NUCLEOTIDE SEQUENCE [LARGE SCALE GENOMIC DNA]</scope>
    <source>
        <strain evidence="1 2">JCM 13891</strain>
    </source>
</reference>
<feature type="non-terminal residue" evidence="1">
    <location>
        <position position="54"/>
    </location>
</feature>
<gene>
    <name evidence="1" type="ORF">C477_01905</name>
</gene>
<dbReference type="eggNOG" id="arCOG06260">
    <property type="taxonomic scope" value="Archaea"/>
</dbReference>
<comment type="caution">
    <text evidence="1">The sequence shown here is derived from an EMBL/GenBank/DDBJ whole genome shotgun (WGS) entry which is preliminary data.</text>
</comment>